<keyword evidence="3 7" id="KW-0812">Transmembrane</keyword>
<feature type="transmembrane region" description="Helical" evidence="7">
    <location>
        <begin position="63"/>
        <end position="82"/>
    </location>
</feature>
<accession>A0A0A8K7R6</accession>
<proteinExistence type="predicted"/>
<sequence>MAGIHDSSTAGSSAKADAVPSQRGMTPRELAPRELTPRALATGLILGALLAPCNVYSGLKIGWAFNMSITALLLAFAFWAPVTRLLRRPAWGMLESNINQTTASAAAAITSSGLVAPIPALAAMTGENLPWLPLIVWVFSVSFLGVWIGWFLRPRMIEQSDLVFPAGMAAAQTMRDMFAHADEAMSRVKVLMSSLVGAVLFNVLDKLVWQIPRVGPSLTASKLTFVFDPSLLLLGFGGIIGLRAGLGLLIGALLAWGLIGPALIDHGIVQVSASQVSWFEPLVGWLLWPGVAVMVAASLTSFAASLFAASKHGRHGRAGRQRSSTGRLQIAGFTAAAALAIVLQVILFDVHWTMALASIPVAFVLATVAARVVGETSVAPIGAIGKVSQLTFGVMAPGQPITNLMTANVAGGSAGQSADLLNDFRAGHEVGAHPTRQVVAQCAGVVVGSIVSSLVYLMLIPDPATQLFTPEWPAPAVAVWKAVAEALSDGLGGIAPSALWAMAVGGVLGVVLALLERRLDPKRLVFVPSGAALGLAFVIPASTSLMLFAGAGLAAIAHKSAPRWATRFLLSVAAGLVAGESLFGVASVWF</sequence>
<evidence type="ECO:0000256" key="1">
    <source>
        <dbReference type="ARBA" id="ARBA00004141"/>
    </source>
</evidence>
<protein>
    <submittedName>
        <fullName evidence="8">Oligopeptide transporter, OPT family</fullName>
    </submittedName>
</protein>
<dbReference type="PANTHER" id="PTHR31645:SF0">
    <property type="entry name" value="OLIGOPEPTIDE TRANSPORTER YGL114W-RELATED"/>
    <property type="match status" value="1"/>
</dbReference>
<dbReference type="InterPro" id="IPR045035">
    <property type="entry name" value="YSL-like"/>
</dbReference>
<dbReference type="Pfam" id="PF03169">
    <property type="entry name" value="OPT"/>
    <property type="match status" value="1"/>
</dbReference>
<feature type="transmembrane region" description="Helical" evidence="7">
    <location>
        <begin position="354"/>
        <end position="373"/>
    </location>
</feature>
<keyword evidence="2" id="KW-0813">Transport</keyword>
<evidence type="ECO:0000256" key="3">
    <source>
        <dbReference type="ARBA" id="ARBA00022692"/>
    </source>
</evidence>
<dbReference type="Proteomes" id="UP000031643">
    <property type="component" value="Chromosome"/>
</dbReference>
<dbReference type="HOGENOM" id="CLU_010539_2_1_5"/>
<feature type="transmembrane region" description="Helical" evidence="7">
    <location>
        <begin position="103"/>
        <end position="125"/>
    </location>
</feature>
<dbReference type="InterPro" id="IPR004813">
    <property type="entry name" value="OPT"/>
</dbReference>
<evidence type="ECO:0000313" key="9">
    <source>
        <dbReference type="Proteomes" id="UP000031643"/>
    </source>
</evidence>
<keyword evidence="9" id="KW-1185">Reference proteome</keyword>
<evidence type="ECO:0000256" key="7">
    <source>
        <dbReference type="SAM" id="Phobius"/>
    </source>
</evidence>
<evidence type="ECO:0000256" key="4">
    <source>
        <dbReference type="ARBA" id="ARBA00022989"/>
    </source>
</evidence>
<feature type="transmembrane region" description="Helical" evidence="7">
    <location>
        <begin position="568"/>
        <end position="589"/>
    </location>
</feature>
<feature type="transmembrane region" description="Helical" evidence="7">
    <location>
        <begin position="527"/>
        <end position="556"/>
    </location>
</feature>
<name>A0A0A8K7R6_9HYPH</name>
<dbReference type="KEGG" id="mcg:GL4_2610"/>
<dbReference type="GO" id="GO:0035673">
    <property type="term" value="F:oligopeptide transmembrane transporter activity"/>
    <property type="evidence" value="ECO:0007669"/>
    <property type="project" value="InterPro"/>
</dbReference>
<keyword evidence="5 7" id="KW-0472">Membrane</keyword>
<gene>
    <name evidence="8" type="ORF">GL4_2610</name>
</gene>
<feature type="transmembrane region" description="Helical" evidence="7">
    <location>
        <begin position="231"/>
        <end position="259"/>
    </location>
</feature>
<dbReference type="STRING" id="1384459.GL4_2610"/>
<dbReference type="EMBL" id="AP014648">
    <property type="protein sequence ID" value="BAQ18044.1"/>
    <property type="molecule type" value="Genomic_DNA"/>
</dbReference>
<feature type="transmembrane region" description="Helical" evidence="7">
    <location>
        <begin position="286"/>
        <end position="309"/>
    </location>
</feature>
<evidence type="ECO:0000256" key="5">
    <source>
        <dbReference type="ARBA" id="ARBA00023136"/>
    </source>
</evidence>
<organism evidence="8 9">
    <name type="scientific">Methyloceanibacter caenitepidi</name>
    <dbReference type="NCBI Taxonomy" id="1384459"/>
    <lineage>
        <taxon>Bacteria</taxon>
        <taxon>Pseudomonadati</taxon>
        <taxon>Pseudomonadota</taxon>
        <taxon>Alphaproteobacteria</taxon>
        <taxon>Hyphomicrobiales</taxon>
        <taxon>Hyphomicrobiaceae</taxon>
        <taxon>Methyloceanibacter</taxon>
    </lineage>
</organism>
<feature type="compositionally biased region" description="Polar residues" evidence="6">
    <location>
        <begin position="1"/>
        <end position="12"/>
    </location>
</feature>
<feature type="transmembrane region" description="Helical" evidence="7">
    <location>
        <begin position="438"/>
        <end position="459"/>
    </location>
</feature>
<dbReference type="PANTHER" id="PTHR31645">
    <property type="entry name" value="OLIGOPEPTIDE TRANSPORTER YGL114W-RELATED"/>
    <property type="match status" value="1"/>
</dbReference>
<comment type="subcellular location">
    <subcellularLocation>
        <location evidence="1">Membrane</location>
        <topology evidence="1">Multi-pass membrane protein</topology>
    </subcellularLocation>
</comment>
<evidence type="ECO:0000313" key="8">
    <source>
        <dbReference type="EMBL" id="BAQ18044.1"/>
    </source>
</evidence>
<dbReference type="GO" id="GO:0016020">
    <property type="term" value="C:membrane"/>
    <property type="evidence" value="ECO:0007669"/>
    <property type="project" value="UniProtKB-SubCell"/>
</dbReference>
<keyword evidence="4 7" id="KW-1133">Transmembrane helix</keyword>
<feature type="transmembrane region" description="Helical" evidence="7">
    <location>
        <begin position="497"/>
        <end position="515"/>
    </location>
</feature>
<evidence type="ECO:0000256" key="6">
    <source>
        <dbReference type="SAM" id="MobiDB-lite"/>
    </source>
</evidence>
<feature type="region of interest" description="Disordered" evidence="6">
    <location>
        <begin position="1"/>
        <end position="32"/>
    </location>
</feature>
<feature type="transmembrane region" description="Helical" evidence="7">
    <location>
        <begin position="131"/>
        <end position="152"/>
    </location>
</feature>
<evidence type="ECO:0000256" key="2">
    <source>
        <dbReference type="ARBA" id="ARBA00022448"/>
    </source>
</evidence>
<feature type="transmembrane region" description="Helical" evidence="7">
    <location>
        <begin position="330"/>
        <end position="348"/>
    </location>
</feature>
<reference evidence="8 9" key="1">
    <citation type="submission" date="2014-09" db="EMBL/GenBank/DDBJ databases">
        <title>Genome sequencing of Methyloceanibacter caenitepidi Gela4.</title>
        <authorList>
            <person name="Takeuchi M."/>
            <person name="Susumu S."/>
            <person name="Kamagata Y."/>
            <person name="Oshima K."/>
            <person name="Hattori M."/>
            <person name="Iwasaki W."/>
        </authorList>
    </citation>
    <scope>NUCLEOTIDE SEQUENCE [LARGE SCALE GENOMIC DNA]</scope>
    <source>
        <strain evidence="8 9">Gela4</strain>
    </source>
</reference>
<dbReference type="AlphaFoldDB" id="A0A0A8K7R6"/>